<dbReference type="Proteomes" id="UP001638806">
    <property type="component" value="Unassembled WGS sequence"/>
</dbReference>
<organism evidence="1 2">
    <name type="scientific">Purpureocillium lilacinum</name>
    <name type="common">Paecilomyces lilacinus</name>
    <dbReference type="NCBI Taxonomy" id="33203"/>
    <lineage>
        <taxon>Eukaryota</taxon>
        <taxon>Fungi</taxon>
        <taxon>Dikarya</taxon>
        <taxon>Ascomycota</taxon>
        <taxon>Pezizomycotina</taxon>
        <taxon>Sordariomycetes</taxon>
        <taxon>Hypocreomycetidae</taxon>
        <taxon>Hypocreales</taxon>
        <taxon>Ophiocordycipitaceae</taxon>
        <taxon>Purpureocillium</taxon>
    </lineage>
</organism>
<comment type="caution">
    <text evidence="1">The sequence shown here is derived from an EMBL/GenBank/DDBJ whole genome shotgun (WGS) entry which is preliminary data.</text>
</comment>
<protein>
    <submittedName>
        <fullName evidence="1">Uncharacterized protein</fullName>
    </submittedName>
</protein>
<accession>A0ACC4DYL8</accession>
<dbReference type="EMBL" id="JBGNUJ010000004">
    <property type="protein sequence ID" value="KAL3960425.1"/>
    <property type="molecule type" value="Genomic_DNA"/>
</dbReference>
<name>A0ACC4DYL8_PURLI</name>
<evidence type="ECO:0000313" key="1">
    <source>
        <dbReference type="EMBL" id="KAL3960425.1"/>
    </source>
</evidence>
<keyword evidence="2" id="KW-1185">Reference proteome</keyword>
<reference evidence="1" key="1">
    <citation type="submission" date="2024-12" db="EMBL/GenBank/DDBJ databases">
        <title>Comparative genomics and development of molecular markers within Purpureocillium lilacinum and among Purpureocillium species.</title>
        <authorList>
            <person name="Yeh Z.-Y."/>
            <person name="Ni N.-T."/>
            <person name="Lo P.-H."/>
            <person name="Mushyakhwo K."/>
            <person name="Lin C.-F."/>
            <person name="Nai Y.-S."/>
        </authorList>
    </citation>
    <scope>NUCLEOTIDE SEQUENCE</scope>
    <source>
        <strain evidence="1">NCHU-NPUST-175</strain>
    </source>
</reference>
<proteinExistence type="predicted"/>
<evidence type="ECO:0000313" key="2">
    <source>
        <dbReference type="Proteomes" id="UP001638806"/>
    </source>
</evidence>
<sequence>MPQTPRKVFIEAHEAARFRITFSKSTRLLRKTHANMRTKAPPRSLAASPGWLRGWRQRCLAWSRNDRAQQHAKLGHMARRSRCQTAPAPGLGPDKKEARPQKQARRASSCTTGLDLDTRVCGGLARMRGREPPGSLCDKVS</sequence>
<gene>
    <name evidence="1" type="ORF">ACCO45_005542</name>
</gene>